<comment type="caution">
    <text evidence="1">The sequence shown here is derived from an EMBL/GenBank/DDBJ whole genome shotgun (WGS) entry which is preliminary data.</text>
</comment>
<gene>
    <name evidence="1" type="ORF">GRF29_19g2516788</name>
</gene>
<evidence type="ECO:0000313" key="2">
    <source>
        <dbReference type="Proteomes" id="UP001280581"/>
    </source>
</evidence>
<protein>
    <submittedName>
        <fullName evidence="1">Uncharacterized protein</fullName>
    </submittedName>
</protein>
<name>A0AAN6M6J3_9PLEO</name>
<accession>A0AAN6M6J3</accession>
<keyword evidence="2" id="KW-1185">Reference proteome</keyword>
<dbReference type="Proteomes" id="UP001280581">
    <property type="component" value="Unassembled WGS sequence"/>
</dbReference>
<sequence>MSSALSTALGRRPPFQASFIGLNSSVRILGMSSGARKQSNKFWVGIGTVERRIYQHVCRKECRVSPSCIFSNRPVGDDAIKSFAVGIESNEAISAPDSESLTPEPGPDVKADIKDVGGCVGTGSKQRPLSTPGPISYLWVQPGFNCL</sequence>
<dbReference type="AlphaFoldDB" id="A0AAN6M6J3"/>
<reference evidence="1 2" key="1">
    <citation type="submission" date="2021-02" db="EMBL/GenBank/DDBJ databases">
        <title>Genome assembly of Pseudopithomyces chartarum.</title>
        <authorList>
            <person name="Jauregui R."/>
            <person name="Singh J."/>
            <person name="Voisey C."/>
        </authorList>
    </citation>
    <scope>NUCLEOTIDE SEQUENCE [LARGE SCALE GENOMIC DNA]</scope>
    <source>
        <strain evidence="1 2">AGR01</strain>
    </source>
</reference>
<organism evidence="1 2">
    <name type="scientific">Pseudopithomyces chartarum</name>
    <dbReference type="NCBI Taxonomy" id="1892770"/>
    <lineage>
        <taxon>Eukaryota</taxon>
        <taxon>Fungi</taxon>
        <taxon>Dikarya</taxon>
        <taxon>Ascomycota</taxon>
        <taxon>Pezizomycotina</taxon>
        <taxon>Dothideomycetes</taxon>
        <taxon>Pleosporomycetidae</taxon>
        <taxon>Pleosporales</taxon>
        <taxon>Massarineae</taxon>
        <taxon>Didymosphaeriaceae</taxon>
        <taxon>Pseudopithomyces</taxon>
    </lineage>
</organism>
<proteinExistence type="predicted"/>
<evidence type="ECO:0000313" key="1">
    <source>
        <dbReference type="EMBL" id="KAK3215206.1"/>
    </source>
</evidence>
<dbReference type="EMBL" id="WVTA01000003">
    <property type="protein sequence ID" value="KAK3215206.1"/>
    <property type="molecule type" value="Genomic_DNA"/>
</dbReference>